<accession>A0A816KRV7</accession>
<keyword evidence="3" id="KW-0732">Signal</keyword>
<feature type="transmembrane region" description="Helical" evidence="5">
    <location>
        <begin position="45"/>
        <end position="62"/>
    </location>
</feature>
<evidence type="ECO:0000256" key="2">
    <source>
        <dbReference type="ARBA" id="ARBA00022670"/>
    </source>
</evidence>
<evidence type="ECO:0000256" key="4">
    <source>
        <dbReference type="ARBA" id="ARBA00022801"/>
    </source>
</evidence>
<comment type="similarity">
    <text evidence="1">Belongs to the peptidase S9C family.</text>
</comment>
<dbReference type="Pfam" id="PF00326">
    <property type="entry name" value="Peptidase_S9"/>
    <property type="match status" value="1"/>
</dbReference>
<gene>
    <name evidence="7" type="ORF">MBJ925_LOCUS2784</name>
</gene>
<dbReference type="SUPFAM" id="SSF82171">
    <property type="entry name" value="DPP6 N-terminal domain-like"/>
    <property type="match status" value="1"/>
</dbReference>
<dbReference type="InterPro" id="IPR001375">
    <property type="entry name" value="Peptidase_S9_cat"/>
</dbReference>
<dbReference type="Gene3D" id="2.120.10.30">
    <property type="entry name" value="TolB, C-terminal domain"/>
    <property type="match status" value="1"/>
</dbReference>
<evidence type="ECO:0000256" key="5">
    <source>
        <dbReference type="SAM" id="Phobius"/>
    </source>
</evidence>
<evidence type="ECO:0000256" key="1">
    <source>
        <dbReference type="ARBA" id="ARBA00010040"/>
    </source>
</evidence>
<reference evidence="7" key="1">
    <citation type="submission" date="2021-02" db="EMBL/GenBank/DDBJ databases">
        <authorList>
            <person name="Nowell W R."/>
        </authorList>
    </citation>
    <scope>NUCLEOTIDE SEQUENCE</scope>
</reference>
<organism evidence="7 8">
    <name type="scientific">Rotaria magnacalcarata</name>
    <dbReference type="NCBI Taxonomy" id="392030"/>
    <lineage>
        <taxon>Eukaryota</taxon>
        <taxon>Metazoa</taxon>
        <taxon>Spiralia</taxon>
        <taxon>Gnathifera</taxon>
        <taxon>Rotifera</taxon>
        <taxon>Eurotatoria</taxon>
        <taxon>Bdelloidea</taxon>
        <taxon>Philodinida</taxon>
        <taxon>Philodinidae</taxon>
        <taxon>Rotaria</taxon>
    </lineage>
</organism>
<dbReference type="InterPro" id="IPR011042">
    <property type="entry name" value="6-blade_b-propeller_TolB-like"/>
</dbReference>
<dbReference type="PANTHER" id="PTHR42776">
    <property type="entry name" value="SERINE PEPTIDASE S9 FAMILY MEMBER"/>
    <property type="match status" value="1"/>
</dbReference>
<dbReference type="GO" id="GO:0006508">
    <property type="term" value="P:proteolysis"/>
    <property type="evidence" value="ECO:0007669"/>
    <property type="project" value="UniProtKB-KW"/>
</dbReference>
<protein>
    <recommendedName>
        <fullName evidence="6">Peptidase S9 prolyl oligopeptidase catalytic domain-containing protein</fullName>
    </recommendedName>
</protein>
<evidence type="ECO:0000313" key="8">
    <source>
        <dbReference type="Proteomes" id="UP000663824"/>
    </source>
</evidence>
<dbReference type="Proteomes" id="UP000663824">
    <property type="component" value="Unassembled WGS sequence"/>
</dbReference>
<dbReference type="FunFam" id="3.40.50.1820:FF:000028">
    <property type="entry name" value="S9 family peptidase"/>
    <property type="match status" value="1"/>
</dbReference>
<keyword evidence="2" id="KW-0645">Protease</keyword>
<name>A0A816KRV7_9BILA</name>
<dbReference type="SUPFAM" id="SSF53474">
    <property type="entry name" value="alpha/beta-Hydrolases"/>
    <property type="match status" value="1"/>
</dbReference>
<dbReference type="Gene3D" id="3.40.50.1820">
    <property type="entry name" value="alpha/beta hydrolase"/>
    <property type="match status" value="1"/>
</dbReference>
<dbReference type="PANTHER" id="PTHR42776:SF13">
    <property type="entry name" value="DIPEPTIDYL-PEPTIDASE 5"/>
    <property type="match status" value="1"/>
</dbReference>
<keyword evidence="4" id="KW-0378">Hydrolase</keyword>
<comment type="caution">
    <text evidence="7">The sequence shown here is derived from an EMBL/GenBank/DDBJ whole genome shotgun (WGS) entry which is preliminary data.</text>
</comment>
<evidence type="ECO:0000256" key="3">
    <source>
        <dbReference type="ARBA" id="ARBA00022729"/>
    </source>
</evidence>
<evidence type="ECO:0000313" key="7">
    <source>
        <dbReference type="EMBL" id="CAF1923279.1"/>
    </source>
</evidence>
<sequence length="806" mass="91937">MRFVLSCTLFQVCTMSTAVFSASINTSINSYLSKSKFKNVCRVSLFFLGALVVFIPCLIIILHSTKDCSTPSPHPPSPPEWNASDYQSNSDYYQNVTSINDFSQVDNLRLDRLSWPRFCPDNGYKIIYLRKQYHMPDSNGSSTTLHYFDLINSIAPVQLTQPIWGINDQQVRKNKKHNNPNVSHLKSAFQFYCVDNTTILFLSNRTSSGLTQLFQLNLPVDVFNISNFIEPIQITDFPLNIDNLLVNRQATRLAFSCQVYANLSIEDTAAKQSAKKASGRFVYKFDKLFIRHWDEYITGPRHHPFVVSIGRDVHGTFKFTSTPIDILFGIHSDSPTRPFGDAKSQWSFSASGNSFAFTRQHDEKSDVAWSTNLDIYTVDLSMFNQSTICITCDNMAADTDPKYSPTDEHILVYRAQSVPGYESDQFKMKLYDNTKTRTLLDEWDRSIQAATWSNDGQSVFLELGEYGIHAIYRVLNVLTPNATVARISDNLGTWRDANVHPTNDQILLTTYEGIIWPTNIGVITDDATIPITKHNDWLIRKTRLSYVYESFSFIGARNNTVSGWHVAPVNITDQKAPLVFLIHSGPQNSWYDAWSYDWNFQSFASQGYAVVAINFHGSDSYGQNFTDSITGEYGTLPYEDLQLGLSAALKRYKYIDETRAIALGSGYGGYMINWIAGHPEMSQRFRALICHSGIFDVREMAYSTEELWFTEHDAGGFTLYDNPEAYENFNPVNHVANWSQPILIIQGGRDYRVPETQSIGAFTALQRRGIPSRMLYFPDENHWTLNPLNSLVLYQEIFDWIRQWTK</sequence>
<dbReference type="InterPro" id="IPR029058">
    <property type="entry name" value="AB_hydrolase_fold"/>
</dbReference>
<evidence type="ECO:0000259" key="6">
    <source>
        <dbReference type="Pfam" id="PF00326"/>
    </source>
</evidence>
<feature type="domain" description="Peptidase S9 prolyl oligopeptidase catalytic" evidence="6">
    <location>
        <begin position="594"/>
        <end position="805"/>
    </location>
</feature>
<dbReference type="GO" id="GO:0004252">
    <property type="term" value="F:serine-type endopeptidase activity"/>
    <property type="evidence" value="ECO:0007669"/>
    <property type="project" value="TreeGrafter"/>
</dbReference>
<dbReference type="AlphaFoldDB" id="A0A816KRV7"/>
<dbReference type="EMBL" id="CAJNRE010000176">
    <property type="protein sequence ID" value="CAF1923279.1"/>
    <property type="molecule type" value="Genomic_DNA"/>
</dbReference>
<keyword evidence="5" id="KW-0472">Membrane</keyword>
<keyword evidence="5" id="KW-0812">Transmembrane</keyword>
<proteinExistence type="inferred from homology"/>
<keyword evidence="5" id="KW-1133">Transmembrane helix</keyword>